<dbReference type="AlphaFoldDB" id="A0A4D4LCN1"/>
<dbReference type="PROSITE" id="PS00606">
    <property type="entry name" value="KS3_1"/>
    <property type="match status" value="1"/>
</dbReference>
<dbReference type="InterPro" id="IPR018201">
    <property type="entry name" value="Ketoacyl_synth_AS"/>
</dbReference>
<comment type="similarity">
    <text evidence="5">Belongs to the thiolase-like superfamily. Beta-ketoacyl-ACP synthases family.</text>
</comment>
<feature type="region of interest" description="Disordered" evidence="6">
    <location>
        <begin position="460"/>
        <end position="480"/>
    </location>
</feature>
<dbReference type="FunFam" id="3.40.47.10:FF:000019">
    <property type="entry name" value="Polyketide synthase type I"/>
    <property type="match status" value="1"/>
</dbReference>
<dbReference type="Pfam" id="PF00109">
    <property type="entry name" value="ketoacyl-synt"/>
    <property type="match status" value="1"/>
</dbReference>
<feature type="domain" description="Ketosynthase family 3 (KS3)" evidence="7">
    <location>
        <begin position="32"/>
        <end position="457"/>
    </location>
</feature>
<keyword evidence="9" id="KW-1185">Reference proteome</keyword>
<reference evidence="8 9" key="1">
    <citation type="journal article" date="2020" name="Int. J. Syst. Evol. Microbiol.">
        <title>Reclassification of Streptomyces castelarensis and Streptomyces sporoclivatus as later heterotypic synonyms of Streptomyces antimycoticus.</title>
        <authorList>
            <person name="Komaki H."/>
            <person name="Tamura T."/>
        </authorList>
    </citation>
    <scope>NUCLEOTIDE SEQUENCE [LARGE SCALE GENOMIC DNA]</scope>
    <source>
        <strain evidence="8 9">NBRC 13459</strain>
    </source>
</reference>
<evidence type="ECO:0000313" key="9">
    <source>
        <dbReference type="Proteomes" id="UP000301309"/>
    </source>
</evidence>
<dbReference type="PROSITE" id="PS52004">
    <property type="entry name" value="KS3_2"/>
    <property type="match status" value="1"/>
</dbReference>
<keyword evidence="2 5" id="KW-0808">Transferase</keyword>
<evidence type="ECO:0000313" key="8">
    <source>
        <dbReference type="EMBL" id="GDY59351.1"/>
    </source>
</evidence>
<name>A0A4D4LCN1_STRVO</name>
<dbReference type="Gene3D" id="3.40.366.10">
    <property type="entry name" value="Malonyl-Coenzyme A Acyl Carrier Protein, domain 2"/>
    <property type="match status" value="1"/>
</dbReference>
<keyword evidence="3" id="KW-0511">Multifunctional enzyme</keyword>
<evidence type="ECO:0000256" key="5">
    <source>
        <dbReference type="RuleBase" id="RU003694"/>
    </source>
</evidence>
<dbReference type="CDD" id="cd00833">
    <property type="entry name" value="PKS"/>
    <property type="match status" value="1"/>
</dbReference>
<dbReference type="InterPro" id="IPR014030">
    <property type="entry name" value="Ketoacyl_synth_N"/>
</dbReference>
<evidence type="ECO:0000256" key="3">
    <source>
        <dbReference type="ARBA" id="ARBA00023268"/>
    </source>
</evidence>
<dbReference type="InterPro" id="IPR050091">
    <property type="entry name" value="PKS_NRPS_Biosynth_Enz"/>
</dbReference>
<comment type="caution">
    <text evidence="8">The sequence shown here is derived from an EMBL/GenBank/DDBJ whole genome shotgun (WGS) entry which is preliminary data.</text>
</comment>
<dbReference type="PANTHER" id="PTHR43775:SF51">
    <property type="entry name" value="INACTIVE PHENOLPHTHIOCEROL SYNTHESIS POLYKETIDE SYNTHASE TYPE I PKS1-RELATED"/>
    <property type="match status" value="1"/>
</dbReference>
<dbReference type="Proteomes" id="UP000301309">
    <property type="component" value="Unassembled WGS sequence"/>
</dbReference>
<dbReference type="InterPro" id="IPR032821">
    <property type="entry name" value="PKS_assoc"/>
</dbReference>
<protein>
    <recommendedName>
        <fullName evidence="7">Ketosynthase family 3 (KS3) domain-containing protein</fullName>
    </recommendedName>
</protein>
<organism evidence="8 9">
    <name type="scientific">Streptomyces violaceusniger</name>
    <dbReference type="NCBI Taxonomy" id="68280"/>
    <lineage>
        <taxon>Bacteria</taxon>
        <taxon>Bacillati</taxon>
        <taxon>Actinomycetota</taxon>
        <taxon>Actinomycetes</taxon>
        <taxon>Kitasatosporales</taxon>
        <taxon>Streptomycetaceae</taxon>
        <taxon>Streptomyces</taxon>
        <taxon>Streptomyces violaceusniger group</taxon>
    </lineage>
</organism>
<dbReference type="InterPro" id="IPR001227">
    <property type="entry name" value="Ac_transferase_dom_sf"/>
</dbReference>
<feature type="compositionally biased region" description="Low complexity" evidence="6">
    <location>
        <begin position="468"/>
        <end position="480"/>
    </location>
</feature>
<dbReference type="InterPro" id="IPR014031">
    <property type="entry name" value="Ketoacyl_synth_C"/>
</dbReference>
<evidence type="ECO:0000256" key="4">
    <source>
        <dbReference type="ARBA" id="ARBA00023315"/>
    </source>
</evidence>
<evidence type="ECO:0000256" key="6">
    <source>
        <dbReference type="SAM" id="MobiDB-lite"/>
    </source>
</evidence>
<accession>A0A4D4LCN1</accession>
<dbReference type="Pfam" id="PF02801">
    <property type="entry name" value="Ketoacyl-synt_C"/>
    <property type="match status" value="1"/>
</dbReference>
<dbReference type="SUPFAM" id="SSF53901">
    <property type="entry name" value="Thiolase-like"/>
    <property type="match status" value="1"/>
</dbReference>
<dbReference type="GO" id="GO:0004312">
    <property type="term" value="F:fatty acid synthase activity"/>
    <property type="evidence" value="ECO:0007669"/>
    <property type="project" value="TreeGrafter"/>
</dbReference>
<sequence>MSETKLRDYLNRVTTDLHRTRQRLRDVEAKQREPIAIVAMSCRFPGGVTSPEELWRIVADEIDVLSPFPKDRGWPEELFNADPDSQGTSYVNEGGFLYDAALFDPVFFGISPREALAMDPQQRLLLETSWEVVERAGIDPLSVKGAAGGVFIGGANTGYGAAGAMEAEEVEGHLLTGQHPAVTSGRISYVLGLEGPAVTVDTACSSSLVALHMAVQALRQGECDFALAGGVAVMALPGGFTEFSRQRGLATDGRCKPFAAAADGTNWSEGVGVLFVERLSDARRNGHPVLAVIRGSAINQDGTSNGLTAPNGPSQRRVIRQALKNADLTPADVDAVEAHGTGTSLGDPIEAQALLATYGKERPEDKPLWLGALKSNIGHTQWTSGVAGVIKMVMAMRHGILPKTLHVDEPTPHVDWSAGAVELLTEARPWPETGRPRRAGISAFGIGGTNAHTIIEQAPEAEEPEPADPQAGAGGEPAPAASSVVPWLVSGKGEAALRAQAGRLHASLTAQGASQDNDLALASVADIGYSLAVSRSALEHRAVVIGEDRDSLLRGLQAVAKGEIAPDVVKGQTVKRPRTVFVFPGQGRSGWVWRWGCWSPRRCSPRRSASVSRLCRRMWTGR</sequence>
<evidence type="ECO:0000259" key="7">
    <source>
        <dbReference type="PROSITE" id="PS52004"/>
    </source>
</evidence>
<dbReference type="InterPro" id="IPR015083">
    <property type="entry name" value="NorB/c/GfsB-D-like_docking"/>
</dbReference>
<dbReference type="PANTHER" id="PTHR43775">
    <property type="entry name" value="FATTY ACID SYNTHASE"/>
    <property type="match status" value="1"/>
</dbReference>
<dbReference type="InterPro" id="IPR020841">
    <property type="entry name" value="PKS_Beta-ketoAc_synthase_dom"/>
</dbReference>
<dbReference type="InterPro" id="IPR016039">
    <property type="entry name" value="Thiolase-like"/>
</dbReference>
<dbReference type="InterPro" id="IPR036299">
    <property type="entry name" value="Polyketide_synth_docking_sf"/>
</dbReference>
<dbReference type="GO" id="GO:0033068">
    <property type="term" value="P:macrolide biosynthetic process"/>
    <property type="evidence" value="ECO:0007669"/>
    <property type="project" value="UniProtKB-ARBA"/>
</dbReference>
<dbReference type="SMART" id="SM00825">
    <property type="entry name" value="PKS_KS"/>
    <property type="match status" value="1"/>
</dbReference>
<evidence type="ECO:0000256" key="2">
    <source>
        <dbReference type="ARBA" id="ARBA00022679"/>
    </source>
</evidence>
<gene>
    <name evidence="8" type="ORF">SVIO_099740</name>
</gene>
<dbReference type="Gene3D" id="3.40.47.10">
    <property type="match status" value="1"/>
</dbReference>
<proteinExistence type="inferred from homology"/>
<dbReference type="GO" id="GO:0031177">
    <property type="term" value="F:phosphopantetheine binding"/>
    <property type="evidence" value="ECO:0007669"/>
    <property type="project" value="UniProtKB-ARBA"/>
</dbReference>
<comment type="cofactor">
    <cofactor evidence="1">
        <name>pantetheine 4'-phosphate</name>
        <dbReference type="ChEBI" id="CHEBI:47942"/>
    </cofactor>
</comment>
<dbReference type="GO" id="GO:0006633">
    <property type="term" value="P:fatty acid biosynthetic process"/>
    <property type="evidence" value="ECO:0007669"/>
    <property type="project" value="InterPro"/>
</dbReference>
<dbReference type="Pfam" id="PF08990">
    <property type="entry name" value="Docking"/>
    <property type="match status" value="1"/>
</dbReference>
<dbReference type="Pfam" id="PF16197">
    <property type="entry name" value="KAsynt_C_assoc"/>
    <property type="match status" value="1"/>
</dbReference>
<dbReference type="SUPFAM" id="SSF101173">
    <property type="entry name" value="Docking domain B of the erythromycin polyketide synthase (DEBS)"/>
    <property type="match status" value="1"/>
</dbReference>
<dbReference type="EMBL" id="BJHW01000002">
    <property type="protein sequence ID" value="GDY59351.1"/>
    <property type="molecule type" value="Genomic_DNA"/>
</dbReference>
<keyword evidence="4" id="KW-0012">Acyltransferase</keyword>
<evidence type="ECO:0000256" key="1">
    <source>
        <dbReference type="ARBA" id="ARBA00001957"/>
    </source>
</evidence>
<dbReference type="Gene3D" id="3.30.70.3290">
    <property type="match status" value="1"/>
</dbReference>
<dbReference type="GO" id="GO:0004315">
    <property type="term" value="F:3-oxoacyl-[acyl-carrier-protein] synthase activity"/>
    <property type="evidence" value="ECO:0007669"/>
    <property type="project" value="InterPro"/>
</dbReference>